<feature type="transmembrane region" description="Helical" evidence="7">
    <location>
        <begin position="415"/>
        <end position="440"/>
    </location>
</feature>
<feature type="domain" description="Peptidase M48" evidence="8">
    <location>
        <begin position="174"/>
        <end position="303"/>
    </location>
</feature>
<feature type="transmembrane region" description="Helical" evidence="7">
    <location>
        <begin position="16"/>
        <end position="33"/>
    </location>
</feature>
<evidence type="ECO:0000313" key="9">
    <source>
        <dbReference type="EMBL" id="TJZ94959.1"/>
    </source>
</evidence>
<keyword evidence="3" id="KW-0479">Metal-binding</keyword>
<feature type="transmembrane region" description="Helical" evidence="7">
    <location>
        <begin position="84"/>
        <end position="101"/>
    </location>
</feature>
<keyword evidence="6" id="KW-0482">Metalloprotease</keyword>
<keyword evidence="4" id="KW-0378">Hydrolase</keyword>
<comment type="caution">
    <text evidence="9">The sequence shown here is derived from an EMBL/GenBank/DDBJ whole genome shotgun (WGS) entry which is preliminary data.</text>
</comment>
<dbReference type="InterPro" id="IPR001915">
    <property type="entry name" value="Peptidase_M48"/>
</dbReference>
<keyword evidence="7" id="KW-1133">Transmembrane helix</keyword>
<evidence type="ECO:0000256" key="1">
    <source>
        <dbReference type="ARBA" id="ARBA00001947"/>
    </source>
</evidence>
<evidence type="ECO:0000256" key="7">
    <source>
        <dbReference type="SAM" id="Phobius"/>
    </source>
</evidence>
<feature type="transmembrane region" description="Helical" evidence="7">
    <location>
        <begin position="511"/>
        <end position="542"/>
    </location>
</feature>
<keyword evidence="7" id="KW-0812">Transmembrane</keyword>
<evidence type="ECO:0000256" key="3">
    <source>
        <dbReference type="ARBA" id="ARBA00022723"/>
    </source>
</evidence>
<dbReference type="GO" id="GO:0046872">
    <property type="term" value="F:metal ion binding"/>
    <property type="evidence" value="ECO:0007669"/>
    <property type="project" value="UniProtKB-KW"/>
</dbReference>
<keyword evidence="10" id="KW-1185">Reference proteome</keyword>
<dbReference type="GO" id="GO:0006508">
    <property type="term" value="P:proteolysis"/>
    <property type="evidence" value="ECO:0007669"/>
    <property type="project" value="UniProtKB-KW"/>
</dbReference>
<organism evidence="9 10">
    <name type="scientific">Actinacidiphila oryziradicis</name>
    <dbReference type="NCBI Taxonomy" id="2571141"/>
    <lineage>
        <taxon>Bacteria</taxon>
        <taxon>Bacillati</taxon>
        <taxon>Actinomycetota</taxon>
        <taxon>Actinomycetes</taxon>
        <taxon>Kitasatosporales</taxon>
        <taxon>Streptomycetaceae</taxon>
        <taxon>Actinacidiphila</taxon>
    </lineage>
</organism>
<feature type="transmembrane region" description="Helical" evidence="7">
    <location>
        <begin position="313"/>
        <end position="337"/>
    </location>
</feature>
<evidence type="ECO:0000313" key="10">
    <source>
        <dbReference type="Proteomes" id="UP000305778"/>
    </source>
</evidence>
<feature type="transmembrane region" description="Helical" evidence="7">
    <location>
        <begin position="623"/>
        <end position="642"/>
    </location>
</feature>
<keyword evidence="7" id="KW-0472">Membrane</keyword>
<dbReference type="Proteomes" id="UP000305778">
    <property type="component" value="Unassembled WGS sequence"/>
</dbReference>
<dbReference type="OrthoDB" id="4889053at2"/>
<feature type="transmembrane region" description="Helical" evidence="7">
    <location>
        <begin position="343"/>
        <end position="364"/>
    </location>
</feature>
<evidence type="ECO:0000256" key="2">
    <source>
        <dbReference type="ARBA" id="ARBA00022670"/>
    </source>
</evidence>
<evidence type="ECO:0000256" key="4">
    <source>
        <dbReference type="ARBA" id="ARBA00022801"/>
    </source>
</evidence>
<keyword evidence="2" id="KW-0645">Protease</keyword>
<keyword evidence="5" id="KW-0862">Zinc</keyword>
<dbReference type="AlphaFoldDB" id="A0A4U0RHA2"/>
<dbReference type="Pfam" id="PF01435">
    <property type="entry name" value="Peptidase_M48"/>
    <property type="match status" value="1"/>
</dbReference>
<proteinExistence type="predicted"/>
<dbReference type="GO" id="GO:0004222">
    <property type="term" value="F:metalloendopeptidase activity"/>
    <property type="evidence" value="ECO:0007669"/>
    <property type="project" value="InterPro"/>
</dbReference>
<reference evidence="9 10" key="1">
    <citation type="submission" date="2019-04" db="EMBL/GenBank/DDBJ databases">
        <title>Streptomyces oryziradicis sp. nov., a novel actinomycete isolated from rhizosphere soil of rice (Oryza sativa L.).</title>
        <authorList>
            <person name="Li C."/>
        </authorList>
    </citation>
    <scope>NUCLEOTIDE SEQUENCE [LARGE SCALE GENOMIC DNA]</scope>
    <source>
        <strain evidence="9 10">NEAU-C40</strain>
    </source>
</reference>
<gene>
    <name evidence="9" type="ORF">FCI23_52715</name>
</gene>
<evidence type="ECO:0000259" key="8">
    <source>
        <dbReference type="Pfam" id="PF01435"/>
    </source>
</evidence>
<feature type="transmembrane region" description="Helical" evidence="7">
    <location>
        <begin position="654"/>
        <end position="675"/>
    </location>
</feature>
<evidence type="ECO:0000256" key="5">
    <source>
        <dbReference type="ARBA" id="ARBA00022833"/>
    </source>
</evidence>
<feature type="transmembrane region" description="Helical" evidence="7">
    <location>
        <begin position="469"/>
        <end position="491"/>
    </location>
</feature>
<evidence type="ECO:0000256" key="6">
    <source>
        <dbReference type="ARBA" id="ARBA00023049"/>
    </source>
</evidence>
<dbReference type="EMBL" id="SUMC01000194">
    <property type="protein sequence ID" value="TJZ94959.1"/>
    <property type="molecule type" value="Genomic_DNA"/>
</dbReference>
<comment type="cofactor">
    <cofactor evidence="1">
        <name>Zn(2+)</name>
        <dbReference type="ChEBI" id="CHEBI:29105"/>
    </cofactor>
</comment>
<name>A0A4U0RHA2_9ACTN</name>
<accession>A0A4U0RHA2</accession>
<feature type="transmembrane region" description="Helical" evidence="7">
    <location>
        <begin position="225"/>
        <end position="243"/>
    </location>
</feature>
<sequence>MGDRQVDVRRFPPNTTYLLLLSATAVLSNVLWVDVLSENRAIQLTPCGRLVPDLLIRQTWRTPAQQACASTVMHHLAVDSLHKFLSALILGALAYFMHVPLKSRLRAPLRQEYAAQKRRIAELADRVLGWHPYVYATRSGLGKTQVGGSRGTRFIAVSNDDLALSQMAGTSGKAFDAVIVHELAHLRAEDIRSFQGMRATRTLFLAFLLLQLGVDLEIHRSTTQTLFAFAQLSLMAVVIQLLYRAFLRSRELQADVWAADLFPAGMAHALEAAAKKTNRPARLLRRAFADHPDPVARAAAIRDPFTLLRFPPWYALAAGFLAGVTISVLTVDLYFILEATPQSGSAAALAAAIVAVPVTAVLATGMWRHAWANLLRGLPPRTTQLALVLAGGLTAGDYQAYLLTTHITPSLPTTLIIAVASLAAAVALVRWPVAVAFGWFPRQADAEDADGGSGHSSRFGSMNRGMVRLAAYLVTLLLLYGWSVFCGRVHGGIYENAGRPSLFDTGLTSPLWHGVALQVLGLMGHGGSVAIILTAAWVVPLIPSTRSLYGSGQPNGLLRNGAVWWSLAALGCWTFGLSLFPGFNRWVGLGDTITSREALIVIAMCGAAVTTTLRVPNALSGPFAMAAGFFTGLTSFLLLEIFGNGGQRSIGTTAMDLLAGGQLLVGVATVLTAVIKRAFVTDAAVIPIAPVTPSVPAPTRSPDAPDADATAEPLADVTLSDIVGAALEQVALAGEGSGGCVDTQLVLVQLVLADTVTDWQHVAVRSVPMARLTLPRHPDPDPAPAGRWRGLRLTGTLTEALVVAARISHAYDEGVLTSGALLLGLIANSRSAAARAFGVGVEITGPDLIQIIQDDVCGSTLDGVESLLGCELA</sequence>
<protein>
    <recommendedName>
        <fullName evidence="8">Peptidase M48 domain-containing protein</fullName>
    </recommendedName>
</protein>
<dbReference type="RefSeq" id="WP_136731105.1">
    <property type="nucleotide sequence ID" value="NZ_SUMC01000194.1"/>
</dbReference>
<feature type="transmembrane region" description="Helical" evidence="7">
    <location>
        <begin position="562"/>
        <end position="580"/>
    </location>
</feature>